<dbReference type="InterPro" id="IPR018535">
    <property type="entry name" value="DUF1996"/>
</dbReference>
<feature type="chain" id="PRO_5026035705" description="DUF1996 domain-containing protein" evidence="1">
    <location>
        <begin position="19"/>
        <end position="360"/>
    </location>
</feature>
<protein>
    <recommendedName>
        <fullName evidence="2">DUF1996 domain-containing protein</fullName>
    </recommendedName>
</protein>
<feature type="signal peptide" evidence="1">
    <location>
        <begin position="1"/>
        <end position="18"/>
    </location>
</feature>
<evidence type="ECO:0000259" key="2">
    <source>
        <dbReference type="Pfam" id="PF09362"/>
    </source>
</evidence>
<dbReference type="OrthoDB" id="74764at2759"/>
<evidence type="ECO:0000256" key="1">
    <source>
        <dbReference type="SAM" id="SignalP"/>
    </source>
</evidence>
<evidence type="ECO:0000313" key="4">
    <source>
        <dbReference type="Proteomes" id="UP000503462"/>
    </source>
</evidence>
<reference evidence="3 4" key="1">
    <citation type="journal article" date="2016" name="Sci. Rep.">
        <title>Peltaster fructicola genome reveals evolution from an invasive phytopathogen to an ectophytic parasite.</title>
        <authorList>
            <person name="Xu C."/>
            <person name="Chen H."/>
            <person name="Gleason M.L."/>
            <person name="Xu J.R."/>
            <person name="Liu H."/>
            <person name="Zhang R."/>
            <person name="Sun G."/>
        </authorList>
    </citation>
    <scope>NUCLEOTIDE SEQUENCE [LARGE SCALE GENOMIC DNA]</scope>
    <source>
        <strain evidence="3 4">LNHT1506</strain>
    </source>
</reference>
<evidence type="ECO:0000313" key="3">
    <source>
        <dbReference type="EMBL" id="QIX00966.1"/>
    </source>
</evidence>
<dbReference type="PANTHER" id="PTHR43662">
    <property type="match status" value="1"/>
</dbReference>
<gene>
    <name evidence="3" type="ORF">AMS68_006483</name>
</gene>
<feature type="domain" description="DUF1996" evidence="2">
    <location>
        <begin position="35"/>
        <end position="266"/>
    </location>
</feature>
<proteinExistence type="predicted"/>
<keyword evidence="1" id="KW-0732">Signal</keyword>
<name>A0A6H0Y1Z9_9PEZI</name>
<organism evidence="3 4">
    <name type="scientific">Peltaster fructicola</name>
    <dbReference type="NCBI Taxonomy" id="286661"/>
    <lineage>
        <taxon>Eukaryota</taxon>
        <taxon>Fungi</taxon>
        <taxon>Dikarya</taxon>
        <taxon>Ascomycota</taxon>
        <taxon>Pezizomycotina</taxon>
        <taxon>Dothideomycetes</taxon>
        <taxon>Dothideomycetes incertae sedis</taxon>
        <taxon>Peltaster</taxon>
    </lineage>
</organism>
<dbReference type="PANTHER" id="PTHR43662:SF3">
    <property type="entry name" value="DOMAIN PROTEIN, PUTATIVE (AFU_ORTHOLOGUE AFUA_6G11970)-RELATED"/>
    <property type="match status" value="1"/>
</dbReference>
<dbReference type="Proteomes" id="UP000503462">
    <property type="component" value="Chromosome 4"/>
</dbReference>
<dbReference type="EMBL" id="CP051142">
    <property type="protein sequence ID" value="QIX00966.1"/>
    <property type="molecule type" value="Genomic_DNA"/>
</dbReference>
<dbReference type="PROSITE" id="PS51257">
    <property type="entry name" value="PROKAR_LIPOPROTEIN"/>
    <property type="match status" value="1"/>
</dbReference>
<sequence>MALKGIFALGALIAACAASDVWTVDCAPLTVQRSDPILSPGIPSGHVHAVVGSTAFYRNMTDPTTGNQTTCDKWTDRSSYWAPHLYRITSDGKFSQVGFTGMVAYYQNYTCDYNATAPGYCQGVRNPIAFPAGLRMIAGDSTRRTLNLSDPWQQAILFEVGNRGEIYGLPSVLDSDRLSGHVRWPSCWDGVNLDSHNHKDHVAYPDASLGGTTQGGMCPSTHPVAMINVAGLFGWNIAGITNSSELVFAQGDTTGFGFHGDFFMGWLNRDALQQSFANCFTNDDCPWRTFGSPDGTEAEPVNRPPDVDAPWEDVGAFAPMDALPGNNPVYQPVAQVTSDAPSAMAVTSVVPAQSVVPLKA</sequence>
<keyword evidence="4" id="KW-1185">Reference proteome</keyword>
<dbReference type="AlphaFoldDB" id="A0A6H0Y1Z9"/>
<dbReference type="Pfam" id="PF09362">
    <property type="entry name" value="DUF1996"/>
    <property type="match status" value="1"/>
</dbReference>
<accession>A0A6H0Y1Z9</accession>